<dbReference type="GO" id="GO:0003700">
    <property type="term" value="F:DNA-binding transcription factor activity"/>
    <property type="evidence" value="ECO:0007669"/>
    <property type="project" value="InterPro"/>
</dbReference>
<dbReference type="GO" id="GO:0000976">
    <property type="term" value="F:transcription cis-regulatory region binding"/>
    <property type="evidence" value="ECO:0007669"/>
    <property type="project" value="UniProtKB-ARBA"/>
</dbReference>
<dbReference type="SMART" id="SM00380">
    <property type="entry name" value="AP2"/>
    <property type="match status" value="1"/>
</dbReference>
<dbReference type="Pfam" id="PF00847">
    <property type="entry name" value="AP2"/>
    <property type="match status" value="1"/>
</dbReference>
<evidence type="ECO:0000256" key="1">
    <source>
        <dbReference type="ARBA" id="ARBA00004123"/>
    </source>
</evidence>
<dbReference type="GO" id="GO:0009873">
    <property type="term" value="P:ethylene-activated signaling pathway"/>
    <property type="evidence" value="ECO:0007669"/>
    <property type="project" value="UniProtKB-KW"/>
</dbReference>
<dbReference type="SUPFAM" id="SSF54171">
    <property type="entry name" value="DNA-binding domain"/>
    <property type="match status" value="1"/>
</dbReference>
<organism evidence="10 11">
    <name type="scientific">Trapa incisa</name>
    <dbReference type="NCBI Taxonomy" id="236973"/>
    <lineage>
        <taxon>Eukaryota</taxon>
        <taxon>Viridiplantae</taxon>
        <taxon>Streptophyta</taxon>
        <taxon>Embryophyta</taxon>
        <taxon>Tracheophyta</taxon>
        <taxon>Spermatophyta</taxon>
        <taxon>Magnoliopsida</taxon>
        <taxon>eudicotyledons</taxon>
        <taxon>Gunneridae</taxon>
        <taxon>Pentapetalae</taxon>
        <taxon>rosids</taxon>
        <taxon>malvids</taxon>
        <taxon>Myrtales</taxon>
        <taxon>Lythraceae</taxon>
        <taxon>Trapa</taxon>
    </lineage>
</organism>
<evidence type="ECO:0000259" key="9">
    <source>
        <dbReference type="PROSITE" id="PS51032"/>
    </source>
</evidence>
<protein>
    <recommendedName>
        <fullName evidence="9">AP2/ERF domain-containing protein</fullName>
    </recommendedName>
</protein>
<evidence type="ECO:0000256" key="7">
    <source>
        <dbReference type="ARBA" id="ARBA00023242"/>
    </source>
</evidence>
<keyword evidence="5" id="KW-0010">Activator</keyword>
<dbReference type="GO" id="GO:0005634">
    <property type="term" value="C:nucleus"/>
    <property type="evidence" value="ECO:0007669"/>
    <property type="project" value="UniProtKB-SubCell"/>
</dbReference>
<dbReference type="Gene3D" id="3.30.730.10">
    <property type="entry name" value="AP2/ERF domain"/>
    <property type="match status" value="1"/>
</dbReference>
<comment type="subcellular location">
    <subcellularLocation>
        <location evidence="1">Nucleus</location>
    </subcellularLocation>
</comment>
<dbReference type="FunFam" id="3.30.730.10:FF:000001">
    <property type="entry name" value="Ethylene-responsive transcription factor 2"/>
    <property type="match status" value="1"/>
</dbReference>
<reference evidence="10 11" key="1">
    <citation type="journal article" date="2023" name="Hortic Res">
        <title>Pangenome of water caltrop reveals structural variations and asymmetric subgenome divergence after allopolyploidization.</title>
        <authorList>
            <person name="Zhang X."/>
            <person name="Chen Y."/>
            <person name="Wang L."/>
            <person name="Yuan Y."/>
            <person name="Fang M."/>
            <person name="Shi L."/>
            <person name="Lu R."/>
            <person name="Comes H.P."/>
            <person name="Ma Y."/>
            <person name="Chen Y."/>
            <person name="Huang G."/>
            <person name="Zhou Y."/>
            <person name="Zheng Z."/>
            <person name="Qiu Y."/>
        </authorList>
    </citation>
    <scope>NUCLEOTIDE SEQUENCE [LARGE SCALE GENOMIC DNA]</scope>
    <source>
        <tissue evidence="10">Roots</tissue>
    </source>
</reference>
<evidence type="ECO:0000256" key="2">
    <source>
        <dbReference type="ARBA" id="ARBA00022745"/>
    </source>
</evidence>
<dbReference type="PANTHER" id="PTHR31657:SF20">
    <property type="entry name" value="ETHYLENE-RESPONSIVE TRANSCRIPTION FACTOR ERF061"/>
    <property type="match status" value="1"/>
</dbReference>
<dbReference type="AlphaFoldDB" id="A0AAN7KCU2"/>
<dbReference type="PRINTS" id="PR00367">
    <property type="entry name" value="ETHRSPELEMNT"/>
</dbReference>
<evidence type="ECO:0000256" key="8">
    <source>
        <dbReference type="ARBA" id="ARBA00024343"/>
    </source>
</evidence>
<evidence type="ECO:0000256" key="5">
    <source>
        <dbReference type="ARBA" id="ARBA00023159"/>
    </source>
</evidence>
<evidence type="ECO:0000256" key="6">
    <source>
        <dbReference type="ARBA" id="ARBA00023163"/>
    </source>
</evidence>
<keyword evidence="2" id="KW-0936">Ethylene signaling pathway</keyword>
<dbReference type="PANTHER" id="PTHR31657">
    <property type="entry name" value="ETHYLENE-RESPONSIVE TRANSCRIPTION FACTOR ERF061"/>
    <property type="match status" value="1"/>
</dbReference>
<feature type="domain" description="AP2/ERF" evidence="9">
    <location>
        <begin position="101"/>
        <end position="158"/>
    </location>
</feature>
<keyword evidence="6" id="KW-0804">Transcription</keyword>
<keyword evidence="7" id="KW-0539">Nucleus</keyword>
<keyword evidence="11" id="KW-1185">Reference proteome</keyword>
<proteinExistence type="inferred from homology"/>
<dbReference type="InterPro" id="IPR016177">
    <property type="entry name" value="DNA-bd_dom_sf"/>
</dbReference>
<evidence type="ECO:0000256" key="3">
    <source>
        <dbReference type="ARBA" id="ARBA00023015"/>
    </source>
</evidence>
<accession>A0AAN7KCU2</accession>
<dbReference type="CDD" id="cd00018">
    <property type="entry name" value="AP2"/>
    <property type="match status" value="1"/>
</dbReference>
<evidence type="ECO:0000313" key="11">
    <source>
        <dbReference type="Proteomes" id="UP001345219"/>
    </source>
</evidence>
<comment type="similarity">
    <text evidence="8">Belongs to the AP2/ERF transcription factor family. ERF subfamily.</text>
</comment>
<dbReference type="PROSITE" id="PS51032">
    <property type="entry name" value="AP2_ERF"/>
    <property type="match status" value="1"/>
</dbReference>
<name>A0AAN7KCU2_9MYRT</name>
<keyword evidence="4" id="KW-0238">DNA-binding</keyword>
<evidence type="ECO:0000256" key="4">
    <source>
        <dbReference type="ARBA" id="ARBA00023125"/>
    </source>
</evidence>
<keyword evidence="3" id="KW-0805">Transcription regulation</keyword>
<dbReference type="InterPro" id="IPR051758">
    <property type="entry name" value="ERF/AP2-like"/>
</dbReference>
<comment type="caution">
    <text evidence="10">The sequence shown here is derived from an EMBL/GenBank/DDBJ whole genome shotgun (WGS) entry which is preliminary data.</text>
</comment>
<dbReference type="Proteomes" id="UP001345219">
    <property type="component" value="Chromosome 23"/>
</dbReference>
<gene>
    <name evidence="10" type="ORF">SAY87_029411</name>
</gene>
<dbReference type="InterPro" id="IPR001471">
    <property type="entry name" value="AP2/ERF_dom"/>
</dbReference>
<dbReference type="EMBL" id="JAXIOK010000009">
    <property type="protein sequence ID" value="KAK4761527.1"/>
    <property type="molecule type" value="Genomic_DNA"/>
</dbReference>
<dbReference type="InterPro" id="IPR036955">
    <property type="entry name" value="AP2/ERF_dom_sf"/>
</dbReference>
<evidence type="ECO:0000313" key="10">
    <source>
        <dbReference type="EMBL" id="KAK4761527.1"/>
    </source>
</evidence>
<sequence>MGTSEQQQHHQFPSSDINAVDIRWALSQVILNGGASTFDSIFSFCEPAVRIAAAGNAREPLGSSVYLRQREMFERFSDETRPKGPEPTARGKFHGGMKKKLYRGVRQRSWGKWVAEIRLPQNRVRVWLGTYDSAEAAAYAYDRAAYKLRGEYARLNFPNTREGDPGRLGGLEALRASVDGKIQAICQKVRRREKAKKGGSKRDEKEADTVCVDPSHMRSAFSWQSRRSVEGGRGVLEDEVRRYASSTPDSEFGMAQDLDYDFYSLEKMPSFDPELIWKILAS</sequence>